<gene>
    <name evidence="1" type="ORF">RDWZM_005730</name>
</gene>
<evidence type="ECO:0000313" key="1">
    <source>
        <dbReference type="EMBL" id="KAJ6219918.1"/>
    </source>
</evidence>
<protein>
    <submittedName>
        <fullName evidence="1">Uncharacterized protein</fullName>
    </submittedName>
</protein>
<name>A0A9Q0M4K7_BLOTA</name>
<accession>A0A9Q0M4K7</accession>
<proteinExistence type="predicted"/>
<keyword evidence="2" id="KW-1185">Reference proteome</keyword>
<sequence length="113" mass="12920">MKLSGQQLAIKRVIEIVKEEALNELSFNMKKEQILFVTIMAIALSFMIVESEAGCWNFITGSRCDNEDFWSKLGYKRCNDNCHSKGYKSGRCEKNAEHCLGLSRNSNVCHCYN</sequence>
<dbReference type="OMA" id="GYKRCND"/>
<evidence type="ECO:0000313" key="2">
    <source>
        <dbReference type="Proteomes" id="UP001142055"/>
    </source>
</evidence>
<dbReference type="Gene3D" id="3.30.30.100">
    <property type="match status" value="1"/>
</dbReference>
<reference evidence="1" key="1">
    <citation type="submission" date="2022-12" db="EMBL/GenBank/DDBJ databases">
        <title>Genome assemblies of Blomia tropicalis.</title>
        <authorList>
            <person name="Cui Y."/>
        </authorList>
    </citation>
    <scope>NUCLEOTIDE SEQUENCE</scope>
    <source>
        <tissue evidence="1">Adult mites</tissue>
    </source>
</reference>
<dbReference type="AlphaFoldDB" id="A0A9Q0M4K7"/>
<dbReference type="Proteomes" id="UP001142055">
    <property type="component" value="Chromosome 2"/>
</dbReference>
<organism evidence="1 2">
    <name type="scientific">Blomia tropicalis</name>
    <name type="common">Mite</name>
    <dbReference type="NCBI Taxonomy" id="40697"/>
    <lineage>
        <taxon>Eukaryota</taxon>
        <taxon>Metazoa</taxon>
        <taxon>Ecdysozoa</taxon>
        <taxon>Arthropoda</taxon>
        <taxon>Chelicerata</taxon>
        <taxon>Arachnida</taxon>
        <taxon>Acari</taxon>
        <taxon>Acariformes</taxon>
        <taxon>Sarcoptiformes</taxon>
        <taxon>Astigmata</taxon>
        <taxon>Glycyphagoidea</taxon>
        <taxon>Echimyopodidae</taxon>
        <taxon>Blomia</taxon>
    </lineage>
</organism>
<comment type="caution">
    <text evidence="1">The sequence shown here is derived from an EMBL/GenBank/DDBJ whole genome shotgun (WGS) entry which is preliminary data.</text>
</comment>
<dbReference type="InterPro" id="IPR038456">
    <property type="entry name" value="Macin_sf"/>
</dbReference>
<dbReference type="EMBL" id="JAPWDV010000002">
    <property type="protein sequence ID" value="KAJ6219918.1"/>
    <property type="molecule type" value="Genomic_DNA"/>
</dbReference>